<dbReference type="PROSITE" id="PS50968">
    <property type="entry name" value="BIOTINYL_LIPOYL"/>
    <property type="match status" value="1"/>
</dbReference>
<evidence type="ECO:0000256" key="3">
    <source>
        <dbReference type="SAM" id="MobiDB-lite"/>
    </source>
</evidence>
<evidence type="ECO:0000259" key="5">
    <source>
        <dbReference type="PROSITE" id="PS51826"/>
    </source>
</evidence>
<dbReference type="SUPFAM" id="SSF47005">
    <property type="entry name" value="Peripheral subunit-binding domain of 2-oxo acid dehydrogenase complex"/>
    <property type="match status" value="1"/>
</dbReference>
<organism evidence="6 7">
    <name type="scientific">Peltaster fructicola</name>
    <dbReference type="NCBI Taxonomy" id="286661"/>
    <lineage>
        <taxon>Eukaryota</taxon>
        <taxon>Fungi</taxon>
        <taxon>Dikarya</taxon>
        <taxon>Ascomycota</taxon>
        <taxon>Pezizomycotina</taxon>
        <taxon>Dothideomycetes</taxon>
        <taxon>Dothideomycetes incertae sedis</taxon>
        <taxon>Peltaster</taxon>
    </lineage>
</organism>
<proteinExistence type="inferred from homology"/>
<dbReference type="GO" id="GO:0045254">
    <property type="term" value="C:pyruvate dehydrogenase complex"/>
    <property type="evidence" value="ECO:0007669"/>
    <property type="project" value="InterPro"/>
</dbReference>
<dbReference type="Gene3D" id="4.10.320.10">
    <property type="entry name" value="E3-binding domain"/>
    <property type="match status" value="1"/>
</dbReference>
<dbReference type="GO" id="GO:0006086">
    <property type="term" value="P:pyruvate decarboxylation to acetyl-CoA"/>
    <property type="evidence" value="ECO:0007669"/>
    <property type="project" value="InterPro"/>
</dbReference>
<dbReference type="InterPro" id="IPR011053">
    <property type="entry name" value="Single_hybrid_motif"/>
</dbReference>
<keyword evidence="7" id="KW-1185">Reference proteome</keyword>
<dbReference type="OrthoDB" id="202158at2759"/>
<comment type="similarity">
    <text evidence="1">Belongs to the 2-oxoacid dehydrogenase family.</text>
</comment>
<accession>A0A6H0XQP3</accession>
<keyword evidence="2" id="KW-0450">Lipoyl</keyword>
<evidence type="ECO:0008006" key="8">
    <source>
        <dbReference type="Google" id="ProtNLM"/>
    </source>
</evidence>
<feature type="region of interest" description="Disordered" evidence="3">
    <location>
        <begin position="118"/>
        <end position="189"/>
    </location>
</feature>
<dbReference type="InterPro" id="IPR045257">
    <property type="entry name" value="E2/Pdx1"/>
</dbReference>
<evidence type="ECO:0000256" key="1">
    <source>
        <dbReference type="ARBA" id="ARBA00007317"/>
    </source>
</evidence>
<dbReference type="SUPFAM" id="SSF51230">
    <property type="entry name" value="Single hybrid motif"/>
    <property type="match status" value="1"/>
</dbReference>
<dbReference type="EMBL" id="CP051140">
    <property type="protein sequence ID" value="QIW96938.1"/>
    <property type="molecule type" value="Genomic_DNA"/>
</dbReference>
<dbReference type="PROSITE" id="PS51826">
    <property type="entry name" value="PSBD"/>
    <property type="match status" value="1"/>
</dbReference>
<protein>
    <recommendedName>
        <fullName evidence="8">Dihydrolipoamide acetyltransferase component of pyruvate dehydrogenase complex</fullName>
    </recommendedName>
</protein>
<dbReference type="InterPro" id="IPR000089">
    <property type="entry name" value="Biotin_lipoyl"/>
</dbReference>
<dbReference type="GO" id="GO:0004742">
    <property type="term" value="F:dihydrolipoyllysine-residue acetyltransferase activity"/>
    <property type="evidence" value="ECO:0007669"/>
    <property type="project" value="TreeGrafter"/>
</dbReference>
<feature type="domain" description="Peripheral subunit-binding (PSBD)" evidence="5">
    <location>
        <begin position="190"/>
        <end position="230"/>
    </location>
</feature>
<reference evidence="6 7" key="1">
    <citation type="journal article" date="2016" name="Sci. Rep.">
        <title>Peltaster fructicola genome reveals evolution from an invasive phytopathogen to an ectophytic parasite.</title>
        <authorList>
            <person name="Xu C."/>
            <person name="Chen H."/>
            <person name="Gleason M.L."/>
            <person name="Xu J.R."/>
            <person name="Liu H."/>
            <person name="Zhang R."/>
            <person name="Sun G."/>
        </authorList>
    </citation>
    <scope>NUCLEOTIDE SEQUENCE [LARGE SCALE GENOMIC DNA]</scope>
    <source>
        <strain evidence="6 7">LNHT1506</strain>
    </source>
</reference>
<dbReference type="CDD" id="cd06849">
    <property type="entry name" value="lipoyl_domain"/>
    <property type="match status" value="1"/>
</dbReference>
<evidence type="ECO:0000313" key="7">
    <source>
        <dbReference type="Proteomes" id="UP000503462"/>
    </source>
</evidence>
<dbReference type="FunFam" id="2.40.50.100:FF:000010">
    <property type="entry name" value="Acetyltransferase component of pyruvate dehydrogenase complex"/>
    <property type="match status" value="1"/>
</dbReference>
<name>A0A6H0XQP3_9PEZI</name>
<dbReference type="Gene3D" id="2.40.50.100">
    <property type="match status" value="1"/>
</dbReference>
<evidence type="ECO:0000259" key="4">
    <source>
        <dbReference type="PROSITE" id="PS50968"/>
    </source>
</evidence>
<feature type="compositionally biased region" description="Low complexity" evidence="3">
    <location>
        <begin position="173"/>
        <end position="184"/>
    </location>
</feature>
<gene>
    <name evidence="6" type="ORF">AMS68_002456</name>
</gene>
<dbReference type="AlphaFoldDB" id="A0A6H0XQP3"/>
<dbReference type="Pfam" id="PF00364">
    <property type="entry name" value="Biotin_lipoyl"/>
    <property type="match status" value="1"/>
</dbReference>
<dbReference type="InterPro" id="IPR004167">
    <property type="entry name" value="PSBD"/>
</dbReference>
<feature type="domain" description="Lipoyl-binding" evidence="4">
    <location>
        <begin position="37"/>
        <end position="113"/>
    </location>
</feature>
<evidence type="ECO:0000256" key="2">
    <source>
        <dbReference type="ARBA" id="ARBA00022823"/>
    </source>
</evidence>
<dbReference type="PANTHER" id="PTHR23151:SF82">
    <property type="entry name" value="PYRUVATE DEHYDROGENASE COMPLEX PROTEIN X COMPONENT, MITOCHONDRIAL"/>
    <property type="match status" value="1"/>
</dbReference>
<sequence length="442" mass="47369">MATVLQSMRLSARAAAKYASSHAARRAFTYTARDRAATNFTMPALSPTMTEGNIAQWRVKEGDSYSAGDVLLEIETDKATMDVEAQEDGVLMKIMSPDGSKAVQVGSRIAVTAEAGDDVSSLEIPEDDTAKGQPAKDVAQEKKTMTGKETATEESAKTEEKKSEQEPAKKGTESSSKSTHGSKTGKQKYPLYPSVQHLLHQNGLSDATAEEIPASGPSGRLLKGDVLAYLGKISKDYPAEASARLTKLSHLDLSNIQIAVPPPKPAETPAAAHEPEVPSETELALPISLEAVVATQKRMETMLHTSLPLSVFIARASELANEKLPLTQPAKSTSEDLFNAVLGIPYSSRTASRGHFIPQISTFDASAAVKKSSSSKKNDIFDIIIGNKPKKASIPAHVGISDSSTSENLFSVVAKSGEEERAMIYLERMKYALEQDPGRLVL</sequence>
<feature type="compositionally biased region" description="Basic and acidic residues" evidence="3">
    <location>
        <begin position="138"/>
        <end position="172"/>
    </location>
</feature>
<evidence type="ECO:0000313" key="6">
    <source>
        <dbReference type="EMBL" id="QIW96938.1"/>
    </source>
</evidence>
<dbReference type="PANTHER" id="PTHR23151">
    <property type="entry name" value="DIHYDROLIPOAMIDE ACETYL/SUCCINYL-TRANSFERASE-RELATED"/>
    <property type="match status" value="1"/>
</dbReference>
<dbReference type="InterPro" id="IPR036625">
    <property type="entry name" value="E3-bd_dom_sf"/>
</dbReference>
<dbReference type="Proteomes" id="UP000503462">
    <property type="component" value="Chromosome 2"/>
</dbReference>